<dbReference type="EMBL" id="CM044703">
    <property type="protein sequence ID" value="KAI5670659.1"/>
    <property type="molecule type" value="Genomic_DNA"/>
</dbReference>
<gene>
    <name evidence="1" type="ORF">M9H77_11023</name>
</gene>
<comment type="caution">
    <text evidence="1">The sequence shown here is derived from an EMBL/GenBank/DDBJ whole genome shotgun (WGS) entry which is preliminary data.</text>
</comment>
<name>A0ACC0BDG2_CATRO</name>
<protein>
    <submittedName>
        <fullName evidence="1">Uncharacterized protein</fullName>
    </submittedName>
</protein>
<dbReference type="Proteomes" id="UP001060085">
    <property type="component" value="Linkage Group LG03"/>
</dbReference>
<proteinExistence type="predicted"/>
<keyword evidence="2" id="KW-1185">Reference proteome</keyword>
<accession>A0ACC0BDG2</accession>
<organism evidence="1 2">
    <name type="scientific">Catharanthus roseus</name>
    <name type="common">Madagascar periwinkle</name>
    <name type="synonym">Vinca rosea</name>
    <dbReference type="NCBI Taxonomy" id="4058"/>
    <lineage>
        <taxon>Eukaryota</taxon>
        <taxon>Viridiplantae</taxon>
        <taxon>Streptophyta</taxon>
        <taxon>Embryophyta</taxon>
        <taxon>Tracheophyta</taxon>
        <taxon>Spermatophyta</taxon>
        <taxon>Magnoliopsida</taxon>
        <taxon>eudicotyledons</taxon>
        <taxon>Gunneridae</taxon>
        <taxon>Pentapetalae</taxon>
        <taxon>asterids</taxon>
        <taxon>lamiids</taxon>
        <taxon>Gentianales</taxon>
        <taxon>Apocynaceae</taxon>
        <taxon>Rauvolfioideae</taxon>
        <taxon>Vinceae</taxon>
        <taxon>Catharanthinae</taxon>
        <taxon>Catharanthus</taxon>
    </lineage>
</organism>
<evidence type="ECO:0000313" key="2">
    <source>
        <dbReference type="Proteomes" id="UP001060085"/>
    </source>
</evidence>
<sequence>MAKCSHAKELQNQCRMSVSLMRMIDLKNAQLLRVNHQLEEKDKQLKEVRASVRIESRKQENDKMRDAVEPQRTDSEQPITELERLDQENGLKNMNTVSNKDEAMQGMLNHRTTFAIKRMGQVDQKPFQTVFRNYVFKEGSGQKLL</sequence>
<evidence type="ECO:0000313" key="1">
    <source>
        <dbReference type="EMBL" id="KAI5670659.1"/>
    </source>
</evidence>
<reference evidence="2" key="1">
    <citation type="journal article" date="2023" name="Nat. Plants">
        <title>Single-cell RNA sequencing provides a high-resolution roadmap for understanding the multicellular compartmentation of specialized metabolism.</title>
        <authorList>
            <person name="Sun S."/>
            <person name="Shen X."/>
            <person name="Li Y."/>
            <person name="Li Y."/>
            <person name="Wang S."/>
            <person name="Li R."/>
            <person name="Zhang H."/>
            <person name="Shen G."/>
            <person name="Guo B."/>
            <person name="Wei J."/>
            <person name="Xu J."/>
            <person name="St-Pierre B."/>
            <person name="Chen S."/>
            <person name="Sun C."/>
        </authorList>
    </citation>
    <scope>NUCLEOTIDE SEQUENCE [LARGE SCALE GENOMIC DNA]</scope>
</reference>